<dbReference type="InParanoid" id="A0A482X479"/>
<dbReference type="EMBL" id="QKKF02018223">
    <property type="protein sequence ID" value="RZF40533.1"/>
    <property type="molecule type" value="Genomic_DNA"/>
</dbReference>
<gene>
    <name evidence="1" type="ORF">LSTR_LSTR000412</name>
</gene>
<evidence type="ECO:0000313" key="1">
    <source>
        <dbReference type="EMBL" id="RZF40533.1"/>
    </source>
</evidence>
<name>A0A482X479_LAOST</name>
<dbReference type="Proteomes" id="UP000291343">
    <property type="component" value="Unassembled WGS sequence"/>
</dbReference>
<evidence type="ECO:0000313" key="2">
    <source>
        <dbReference type="Proteomes" id="UP000291343"/>
    </source>
</evidence>
<sequence length="75" mass="8070">MGRRVGGLWVGGLEELGARCEVTITNWGQNVSSSCIVWTETSVLCGHVLRSEQDSVTSVKIAWLVIGIVVVSARL</sequence>
<reference evidence="1 2" key="1">
    <citation type="journal article" date="2017" name="Gigascience">
        <title>Genome sequence of the small brown planthopper, Laodelphax striatellus.</title>
        <authorList>
            <person name="Zhu J."/>
            <person name="Jiang F."/>
            <person name="Wang X."/>
            <person name="Yang P."/>
            <person name="Bao Y."/>
            <person name="Zhao W."/>
            <person name="Wang W."/>
            <person name="Lu H."/>
            <person name="Wang Q."/>
            <person name="Cui N."/>
            <person name="Li J."/>
            <person name="Chen X."/>
            <person name="Luo L."/>
            <person name="Yu J."/>
            <person name="Kang L."/>
            <person name="Cui F."/>
        </authorList>
    </citation>
    <scope>NUCLEOTIDE SEQUENCE [LARGE SCALE GENOMIC DNA]</scope>
    <source>
        <strain evidence="1">Lst14</strain>
    </source>
</reference>
<accession>A0A482X479</accession>
<keyword evidence="2" id="KW-1185">Reference proteome</keyword>
<protein>
    <submittedName>
        <fullName evidence="1">Uncharacterized protein</fullName>
    </submittedName>
</protein>
<proteinExistence type="predicted"/>
<dbReference type="PROSITE" id="PS51257">
    <property type="entry name" value="PROKAR_LIPOPROTEIN"/>
    <property type="match status" value="1"/>
</dbReference>
<organism evidence="1 2">
    <name type="scientific">Laodelphax striatellus</name>
    <name type="common">Small brown planthopper</name>
    <name type="synonym">Delphax striatella</name>
    <dbReference type="NCBI Taxonomy" id="195883"/>
    <lineage>
        <taxon>Eukaryota</taxon>
        <taxon>Metazoa</taxon>
        <taxon>Ecdysozoa</taxon>
        <taxon>Arthropoda</taxon>
        <taxon>Hexapoda</taxon>
        <taxon>Insecta</taxon>
        <taxon>Pterygota</taxon>
        <taxon>Neoptera</taxon>
        <taxon>Paraneoptera</taxon>
        <taxon>Hemiptera</taxon>
        <taxon>Auchenorrhyncha</taxon>
        <taxon>Fulgoroidea</taxon>
        <taxon>Delphacidae</taxon>
        <taxon>Criomorphinae</taxon>
        <taxon>Laodelphax</taxon>
    </lineage>
</organism>
<comment type="caution">
    <text evidence="1">The sequence shown here is derived from an EMBL/GenBank/DDBJ whole genome shotgun (WGS) entry which is preliminary data.</text>
</comment>
<dbReference type="AlphaFoldDB" id="A0A482X479"/>